<name>A0A2W5U3M3_9BACT</name>
<dbReference type="PROSITE" id="PS51737">
    <property type="entry name" value="RECOMBINASE_DNA_BIND"/>
    <property type="match status" value="1"/>
</dbReference>
<dbReference type="Pfam" id="PF07508">
    <property type="entry name" value="Recombinase"/>
    <property type="match status" value="1"/>
</dbReference>
<dbReference type="CDD" id="cd00338">
    <property type="entry name" value="Ser_Recombinase"/>
    <property type="match status" value="1"/>
</dbReference>
<dbReference type="GO" id="GO:0000150">
    <property type="term" value="F:DNA strand exchange activity"/>
    <property type="evidence" value="ECO:0007669"/>
    <property type="project" value="InterPro"/>
</dbReference>
<feature type="region of interest" description="Disordered" evidence="1">
    <location>
        <begin position="1"/>
        <end position="21"/>
    </location>
</feature>
<comment type="caution">
    <text evidence="4">The sequence shown here is derived from an EMBL/GenBank/DDBJ whole genome shotgun (WGS) entry which is preliminary data.</text>
</comment>
<dbReference type="InterPro" id="IPR036162">
    <property type="entry name" value="Resolvase-like_N_sf"/>
</dbReference>
<proteinExistence type="predicted"/>
<evidence type="ECO:0000313" key="4">
    <source>
        <dbReference type="EMBL" id="PZR03298.1"/>
    </source>
</evidence>
<feature type="domain" description="Recombinase" evidence="3">
    <location>
        <begin position="155"/>
        <end position="274"/>
    </location>
</feature>
<dbReference type="Pfam" id="PF13408">
    <property type="entry name" value="Zn_ribbon_recom"/>
    <property type="match status" value="1"/>
</dbReference>
<feature type="non-terminal residue" evidence="4">
    <location>
        <position position="1"/>
    </location>
</feature>
<dbReference type="SMART" id="SM00857">
    <property type="entry name" value="Resolvase"/>
    <property type="match status" value="1"/>
</dbReference>
<feature type="compositionally biased region" description="Basic and acidic residues" evidence="1">
    <location>
        <begin position="1"/>
        <end position="18"/>
    </location>
</feature>
<dbReference type="GO" id="GO:0003677">
    <property type="term" value="F:DNA binding"/>
    <property type="evidence" value="ECO:0007669"/>
    <property type="project" value="InterPro"/>
</dbReference>
<evidence type="ECO:0000256" key="1">
    <source>
        <dbReference type="SAM" id="MobiDB-lite"/>
    </source>
</evidence>
<feature type="domain" description="Resolvase/invertase-type recombinase catalytic" evidence="2">
    <location>
        <begin position="1"/>
        <end position="148"/>
    </location>
</feature>
<sequence>YLRVSTKDQAQRGGRDEGFSIPAQREANLRKADAIGAQIVEEFVDAGESAKSADRPELMRMIQYVKQHRVSYCIVHKVDRLARNRADDVAIHLALREAGVMLVSATENIDETPSGMLLHGIMSSIAEFYSRNLATEVVKGLTQKAQSGGTPGKAPIGYLNNRKLDENRREVRFVELDPDRAPLVKWAFYAYATGEWSLSSLQRELTMRGLTTVPTPKFPSTPLSTSAVHKMLTRPYYKGTIIYRGTSYQGTHEPLVPPEVWYQVQSVLRSHDSAGERTQKHEHYLKGTLFCGQCGSRLLVAHAKSKSGMIYPYFVCAGRQTGRTNCDRSAIPIPTAERMVEDYYQRITLAPETQLAVRDAIAAEFDHRVVSGKVELDQLVGRQSDIEDQQKRLLDAHLAGAVPLRLLQEKQTALELELEGLKDRIQAHMGDYAEAKAYLGDCLTLLGDCAAMYTASDAENRRLLNLALFDRVYVDADGEPQFDLRPEVGFLTDTETLTKAREWDGSGIPGLNMPSVQTLLTGWTLGDSNS</sequence>
<evidence type="ECO:0000313" key="5">
    <source>
        <dbReference type="Proteomes" id="UP000249061"/>
    </source>
</evidence>
<accession>A0A2W5U3M3</accession>
<gene>
    <name evidence="4" type="ORF">DI536_36155</name>
</gene>
<evidence type="ECO:0000259" key="3">
    <source>
        <dbReference type="PROSITE" id="PS51737"/>
    </source>
</evidence>
<dbReference type="PROSITE" id="PS51736">
    <property type="entry name" value="RECOMBINASES_3"/>
    <property type="match status" value="1"/>
</dbReference>
<dbReference type="AlphaFoldDB" id="A0A2W5U3M3"/>
<protein>
    <submittedName>
        <fullName evidence="4">Recombinase family protein</fullName>
    </submittedName>
</protein>
<dbReference type="EMBL" id="QFQP01000101">
    <property type="protein sequence ID" value="PZR03298.1"/>
    <property type="molecule type" value="Genomic_DNA"/>
</dbReference>
<dbReference type="SUPFAM" id="SSF53041">
    <property type="entry name" value="Resolvase-like"/>
    <property type="match status" value="1"/>
</dbReference>
<dbReference type="InterPro" id="IPR025827">
    <property type="entry name" value="Zn_ribbon_recom_dom"/>
</dbReference>
<dbReference type="InterPro" id="IPR050639">
    <property type="entry name" value="SSR_resolvase"/>
</dbReference>
<dbReference type="InterPro" id="IPR006119">
    <property type="entry name" value="Resolv_N"/>
</dbReference>
<dbReference type="PANTHER" id="PTHR30461">
    <property type="entry name" value="DNA-INVERTASE FROM LAMBDOID PROPHAGE"/>
    <property type="match status" value="1"/>
</dbReference>
<dbReference type="PANTHER" id="PTHR30461:SF23">
    <property type="entry name" value="DNA RECOMBINASE-RELATED"/>
    <property type="match status" value="1"/>
</dbReference>
<dbReference type="Gene3D" id="3.40.50.1390">
    <property type="entry name" value="Resolvase, N-terminal catalytic domain"/>
    <property type="match status" value="1"/>
</dbReference>
<evidence type="ECO:0000259" key="2">
    <source>
        <dbReference type="PROSITE" id="PS51736"/>
    </source>
</evidence>
<reference evidence="4 5" key="1">
    <citation type="submission" date="2017-08" db="EMBL/GenBank/DDBJ databases">
        <title>Infants hospitalized years apart are colonized by the same room-sourced microbial strains.</title>
        <authorList>
            <person name="Brooks B."/>
            <person name="Olm M.R."/>
            <person name="Firek B.A."/>
            <person name="Baker R."/>
            <person name="Thomas B.C."/>
            <person name="Morowitz M.J."/>
            <person name="Banfield J.F."/>
        </authorList>
    </citation>
    <scope>NUCLEOTIDE SEQUENCE [LARGE SCALE GENOMIC DNA]</scope>
    <source>
        <strain evidence="4">S2_003_000_R2_14</strain>
    </source>
</reference>
<dbReference type="Gene3D" id="3.90.1750.20">
    <property type="entry name" value="Putative Large Serine Recombinase, Chain B, Domain 2"/>
    <property type="match status" value="1"/>
</dbReference>
<dbReference type="Pfam" id="PF00239">
    <property type="entry name" value="Resolvase"/>
    <property type="match status" value="1"/>
</dbReference>
<dbReference type="Proteomes" id="UP000249061">
    <property type="component" value="Unassembled WGS sequence"/>
</dbReference>
<organism evidence="4 5">
    <name type="scientific">Archangium gephyra</name>
    <dbReference type="NCBI Taxonomy" id="48"/>
    <lineage>
        <taxon>Bacteria</taxon>
        <taxon>Pseudomonadati</taxon>
        <taxon>Myxococcota</taxon>
        <taxon>Myxococcia</taxon>
        <taxon>Myxococcales</taxon>
        <taxon>Cystobacterineae</taxon>
        <taxon>Archangiaceae</taxon>
        <taxon>Archangium</taxon>
    </lineage>
</organism>
<dbReference type="InterPro" id="IPR038109">
    <property type="entry name" value="DNA_bind_recomb_sf"/>
</dbReference>
<dbReference type="InterPro" id="IPR011109">
    <property type="entry name" value="DNA_bind_recombinase_dom"/>
</dbReference>